<dbReference type="InterPro" id="IPR040839">
    <property type="entry name" value="MG4"/>
</dbReference>
<keyword evidence="4" id="KW-0646">Protease inhibitor</keyword>
<accession>A0A3B4ZRW9</accession>
<dbReference type="CDD" id="cd02897">
    <property type="entry name" value="A2M_2"/>
    <property type="match status" value="1"/>
</dbReference>
<dbReference type="SMART" id="SM01359">
    <property type="entry name" value="A2M_N_2"/>
    <property type="match status" value="1"/>
</dbReference>
<evidence type="ECO:0000256" key="6">
    <source>
        <dbReference type="ARBA" id="ARBA00022900"/>
    </source>
</evidence>
<sequence length="1331" mass="148673">MARPRIQMWTWTLCALWVCVSQALTGPQYMVTFPAVLEAGTKTTVCASLMQPNETLHMTVTLMSNHQNKTLLERKSKEGFHDCVVFKTPAVDNEELQNVEVKVQGNTFFSREVKKVLIKKFPVLIFIQMDKPIYLPGQTGNYRKLEMERNFALNSEAREGTYKVTVVSKYGTAYQSFKVEKYVLPKFEVTLNVSEEVSIGSQEISATVCAKYTFRQPVPGSATVKMCRPLQRFLRSVDLTPPCATETKKVDAEVEEEGTGISRTQRGKIGLSYVIRRLSFIDTPKIYGDTALFFQQVIAVDYDNTPIPGIPVYLFEGDIRSPRRLQKLTTNSSGVASFALLTEALKGDVRLHVSKKFASPTLEYPKHRIPYNVSGSHTLTRSRPASPDAKTVSFLQVKKNDKTLACRATQNISIEYVIVGEDPGTVDLMYLVLSRGAIVMQGHKEGEVSFKLPGTNQALVPEVQVVAYAVLPSENVIAHSAEFPIEKCFSDKVLLDFSPPSVVPGEDINMQLKAKPNSLCGVSAIDQSVLIKEPGKTLNADKIFDLLPFKKATYIPHKLQDSTECLHVRSKRSNFPFPGRDIDDVHTVFENVGLKVATNLRIQLPTCIQYKGRKYHYNRFGIGFRRLPSRRLASPRKSLDAKPIETVRTFFPETWIWDVVKVGSSGTKNVSLTVPDTITTWETETFCLSAQGFGLAPRKEVTVFQPFFLDLTLPYSIVRGEKFVLKATVFNYLSSCIMIKVTPAASTDYFIILLPGTPDRFCLCGNERKTLNYYINPMTLGVVNMTVTAEAEKSTVSCNNEAVHVPDRGRIDKVTKFLIVKVGALKTRSQKLLSGKTLNEEIELQLPADVIKGSARALVSVQGDILGRPLKNLDGLLRMPYGCGEQNMALLAPNIYILQYLKKTKQLTPAIKEKAFNFLSSGYQRQLNYKHHDGSYSTFGTGTGNTWLTAFVLRSFVKAKSFVYIDPEKIKESRTWLEGKQQENGCFQQSGKLFNNRMKGGVSDKVTLTAYIIGAFLEMNVSNPVVNKSLSCLKEYVRDFNNTYTTALMAYVFSLAGDMETQGRLMYWSQKSAETSASLSVEITSYVLMAKLSVPPSHRKLDQSALIVRWLTKQQNDRGGFSSTQDTVVALQALALYATLVYSSGGSSTVKVQTPSEQLTFDVNEHNKLLYQEKILEDVTGNFSVEVKGTACALVQITQLYNVPPPATSSAFSLEIVVEVNSTRGTRPKVTLNITVQYNGKENSTNMVILDIQMLSGFVPNSESLRRLKDATKVDRVEERSGSVVVYIEELPQNTSISYTLELRQEVRVQSLKPAVVKLYDYYQPSKTLNP</sequence>
<dbReference type="Gene3D" id="2.60.40.690">
    <property type="entry name" value="Alpha-macroglobulin, receptor-binding domain"/>
    <property type="match status" value="1"/>
</dbReference>
<dbReference type="GeneTree" id="ENSGT00940000162996"/>
<dbReference type="Pfam" id="PF17791">
    <property type="entry name" value="MG3"/>
    <property type="match status" value="1"/>
</dbReference>
<dbReference type="Gene3D" id="2.20.130.20">
    <property type="match status" value="1"/>
</dbReference>
<keyword evidence="3" id="KW-0964">Secreted</keyword>
<dbReference type="InterPro" id="IPR041555">
    <property type="entry name" value="MG3"/>
</dbReference>
<dbReference type="Pfam" id="PF00207">
    <property type="entry name" value="A2M"/>
    <property type="match status" value="1"/>
</dbReference>
<dbReference type="InterPro" id="IPR041813">
    <property type="entry name" value="A2M_TED"/>
</dbReference>
<feature type="domain" description="Alpha-2-macroglobulin bait region" evidence="10">
    <location>
        <begin position="395"/>
        <end position="532"/>
    </location>
</feature>
<dbReference type="PANTHER" id="PTHR11412">
    <property type="entry name" value="MACROGLOBULIN / COMPLEMENT"/>
    <property type="match status" value="1"/>
</dbReference>
<keyword evidence="8" id="KW-0325">Glycoprotein</keyword>
<evidence type="ECO:0000256" key="5">
    <source>
        <dbReference type="ARBA" id="ARBA00022729"/>
    </source>
</evidence>
<organism evidence="13">
    <name type="scientific">Stegastes partitus</name>
    <name type="common">bicolor damselfish</name>
    <dbReference type="NCBI Taxonomy" id="144197"/>
    <lineage>
        <taxon>Eukaryota</taxon>
        <taxon>Metazoa</taxon>
        <taxon>Chordata</taxon>
        <taxon>Craniata</taxon>
        <taxon>Vertebrata</taxon>
        <taxon>Euteleostomi</taxon>
        <taxon>Actinopterygii</taxon>
        <taxon>Neopterygii</taxon>
        <taxon>Teleostei</taxon>
        <taxon>Neoteleostei</taxon>
        <taxon>Acanthomorphata</taxon>
        <taxon>Ovalentaria</taxon>
        <taxon>Pomacentridae</taxon>
        <taxon>Stegastes</taxon>
    </lineage>
</organism>
<dbReference type="GO" id="GO:0004867">
    <property type="term" value="F:serine-type endopeptidase inhibitor activity"/>
    <property type="evidence" value="ECO:0007669"/>
    <property type="project" value="UniProtKB-KW"/>
</dbReference>
<dbReference type="Gene3D" id="2.60.40.1940">
    <property type="match status" value="2"/>
</dbReference>
<proteinExistence type="inferred from homology"/>
<dbReference type="InterPro" id="IPR014756">
    <property type="entry name" value="Ig_E-set"/>
</dbReference>
<dbReference type="SUPFAM" id="SSF81296">
    <property type="entry name" value="E set domains"/>
    <property type="match status" value="1"/>
</dbReference>
<dbReference type="Gene3D" id="2.60.40.1930">
    <property type="match status" value="3"/>
</dbReference>
<dbReference type="Pfam" id="PF07678">
    <property type="entry name" value="TED_complement"/>
    <property type="match status" value="1"/>
</dbReference>
<protein>
    <submittedName>
        <fullName evidence="13">Alpha-2-macroglobulin-like</fullName>
    </submittedName>
</protein>
<dbReference type="SMART" id="SM01360">
    <property type="entry name" value="A2M"/>
    <property type="match status" value="1"/>
</dbReference>
<dbReference type="Pfam" id="PF07677">
    <property type="entry name" value="A2M_recep"/>
    <property type="match status" value="1"/>
</dbReference>
<dbReference type="InterPro" id="IPR050473">
    <property type="entry name" value="A2M/Complement_sys"/>
</dbReference>
<dbReference type="InterPro" id="IPR011625">
    <property type="entry name" value="A2M_N_BRD"/>
</dbReference>
<dbReference type="Gene3D" id="6.20.50.160">
    <property type="match status" value="1"/>
</dbReference>
<name>A0A3B4ZRW9_9TELE</name>
<feature type="chain" id="PRO_5017258989" evidence="9">
    <location>
        <begin position="24"/>
        <end position="1331"/>
    </location>
</feature>
<evidence type="ECO:0000256" key="3">
    <source>
        <dbReference type="ARBA" id="ARBA00022525"/>
    </source>
</evidence>
<evidence type="ECO:0000256" key="7">
    <source>
        <dbReference type="ARBA" id="ARBA00023157"/>
    </source>
</evidence>
<evidence type="ECO:0000259" key="11">
    <source>
        <dbReference type="SMART" id="SM01360"/>
    </source>
</evidence>
<dbReference type="Pfam" id="PF17789">
    <property type="entry name" value="MG4"/>
    <property type="match status" value="1"/>
</dbReference>
<keyword evidence="7" id="KW-1015">Disulfide bond</keyword>
<dbReference type="STRING" id="144197.ENSSPAP00000010995"/>
<evidence type="ECO:0000313" key="13">
    <source>
        <dbReference type="Ensembl" id="ENSSPAP00000010995.1"/>
    </source>
</evidence>
<evidence type="ECO:0000256" key="1">
    <source>
        <dbReference type="ARBA" id="ARBA00004613"/>
    </source>
</evidence>
<dbReference type="GO" id="GO:0005615">
    <property type="term" value="C:extracellular space"/>
    <property type="evidence" value="ECO:0007669"/>
    <property type="project" value="InterPro"/>
</dbReference>
<comment type="similarity">
    <text evidence="2">Belongs to the protease inhibitor I39 (alpha-2-macroglobulin) family.</text>
</comment>
<feature type="domain" description="Alpha-macroglobulin receptor-binding" evidence="12">
    <location>
        <begin position="1245"/>
        <end position="1329"/>
    </location>
</feature>
<dbReference type="InterPro" id="IPR008930">
    <property type="entry name" value="Terpenoid_cyclase/PrenylTrfase"/>
</dbReference>
<dbReference type="Ensembl" id="ENSSPAT00000011187.1">
    <property type="protein sequence ID" value="ENSSPAP00000010995.1"/>
    <property type="gene ID" value="ENSSPAG00000008330.1"/>
</dbReference>
<dbReference type="PROSITE" id="PS00477">
    <property type="entry name" value="ALPHA_2_MACROGLOBULIN"/>
    <property type="match status" value="1"/>
</dbReference>
<keyword evidence="6" id="KW-0722">Serine protease inhibitor</keyword>
<reference evidence="13" key="1">
    <citation type="submission" date="2023-09" db="UniProtKB">
        <authorList>
            <consortium name="Ensembl"/>
        </authorList>
    </citation>
    <scope>IDENTIFICATION</scope>
</reference>
<dbReference type="SMART" id="SM01361">
    <property type="entry name" value="A2M_recep"/>
    <property type="match status" value="1"/>
</dbReference>
<dbReference type="InterPro" id="IPR009048">
    <property type="entry name" value="A-macroglobulin_rcpt-bd"/>
</dbReference>
<evidence type="ECO:0000256" key="4">
    <source>
        <dbReference type="ARBA" id="ARBA00022690"/>
    </source>
</evidence>
<dbReference type="Pfam" id="PF07703">
    <property type="entry name" value="A2M_BRD"/>
    <property type="match status" value="1"/>
</dbReference>
<evidence type="ECO:0000259" key="10">
    <source>
        <dbReference type="SMART" id="SM01359"/>
    </source>
</evidence>
<evidence type="ECO:0000259" key="12">
    <source>
        <dbReference type="SMART" id="SM01361"/>
    </source>
</evidence>
<dbReference type="InterPro" id="IPR019742">
    <property type="entry name" value="MacrogloblnA2_CS"/>
</dbReference>
<dbReference type="SUPFAM" id="SSF48239">
    <property type="entry name" value="Terpenoid cyclases/Protein prenyltransferases"/>
    <property type="match status" value="1"/>
</dbReference>
<dbReference type="PANTHER" id="PTHR11412:SF150">
    <property type="entry name" value="ALPHA-2-MACROGLOBULIN-RELATED"/>
    <property type="match status" value="1"/>
</dbReference>
<dbReference type="InterPro" id="IPR036595">
    <property type="entry name" value="A-macroglobulin_rcpt-bd_sf"/>
</dbReference>
<keyword evidence="5 9" id="KW-0732">Signal</keyword>
<dbReference type="InterPro" id="IPR013783">
    <property type="entry name" value="Ig-like_fold"/>
</dbReference>
<dbReference type="InterPro" id="IPR001599">
    <property type="entry name" value="Macroglobln_a2"/>
</dbReference>
<evidence type="ECO:0000256" key="9">
    <source>
        <dbReference type="SAM" id="SignalP"/>
    </source>
</evidence>
<evidence type="ECO:0000256" key="2">
    <source>
        <dbReference type="ARBA" id="ARBA00010952"/>
    </source>
</evidence>
<dbReference type="SUPFAM" id="SSF49410">
    <property type="entry name" value="Alpha-macroglobulin receptor domain"/>
    <property type="match status" value="1"/>
</dbReference>
<feature type="domain" description="Alpha-2-macroglobulin" evidence="11">
    <location>
        <begin position="654"/>
        <end position="743"/>
    </location>
</feature>
<dbReference type="InterPro" id="IPR011626">
    <property type="entry name" value="Alpha-macroglobulin_TED"/>
</dbReference>
<comment type="subcellular location">
    <subcellularLocation>
        <location evidence="1">Secreted</location>
    </subcellularLocation>
</comment>
<dbReference type="GO" id="GO:0007399">
    <property type="term" value="P:nervous system development"/>
    <property type="evidence" value="ECO:0007669"/>
    <property type="project" value="UniProtKB-ARBA"/>
</dbReference>
<dbReference type="SMART" id="SM01419">
    <property type="entry name" value="Thiol-ester_cl"/>
    <property type="match status" value="1"/>
</dbReference>
<evidence type="ECO:0000256" key="8">
    <source>
        <dbReference type="ARBA" id="ARBA00023180"/>
    </source>
</evidence>
<dbReference type="Gene3D" id="2.60.40.10">
    <property type="entry name" value="Immunoglobulins"/>
    <property type="match status" value="2"/>
</dbReference>
<dbReference type="InterPro" id="IPR047565">
    <property type="entry name" value="Alpha-macroglob_thiol-ester_cl"/>
</dbReference>
<dbReference type="Gene3D" id="1.50.10.20">
    <property type="match status" value="1"/>
</dbReference>
<dbReference type="FunFam" id="1.50.10.20:FF:000001">
    <property type="entry name" value="CD109 isoform 1"/>
    <property type="match status" value="1"/>
</dbReference>
<dbReference type="Gene3D" id="2.60.120.1540">
    <property type="match status" value="1"/>
</dbReference>
<feature type="signal peptide" evidence="9">
    <location>
        <begin position="1"/>
        <end position="23"/>
    </location>
</feature>